<protein>
    <recommendedName>
        <fullName evidence="4">DUF177 domain-containing protein</fullName>
    </recommendedName>
</protein>
<comment type="caution">
    <text evidence="2">The sequence shown here is derived from an EMBL/GenBank/DDBJ whole genome shotgun (WGS) entry which is preliminary data.</text>
</comment>
<feature type="region of interest" description="Disordered" evidence="1">
    <location>
        <begin position="92"/>
        <end position="134"/>
    </location>
</feature>
<dbReference type="InterPro" id="IPR003772">
    <property type="entry name" value="YceD"/>
</dbReference>
<name>A0A150P480_SORCE</name>
<proteinExistence type="predicted"/>
<evidence type="ECO:0008006" key="4">
    <source>
        <dbReference type="Google" id="ProtNLM"/>
    </source>
</evidence>
<accession>A0A150P480</accession>
<dbReference type="EMBL" id="JELY01003171">
    <property type="protein sequence ID" value="KYF50503.1"/>
    <property type="molecule type" value="Genomic_DNA"/>
</dbReference>
<dbReference type="Pfam" id="PF02620">
    <property type="entry name" value="YceD"/>
    <property type="match status" value="1"/>
</dbReference>
<evidence type="ECO:0000256" key="1">
    <source>
        <dbReference type="SAM" id="MobiDB-lite"/>
    </source>
</evidence>
<organism evidence="2 3">
    <name type="scientific">Sorangium cellulosum</name>
    <name type="common">Polyangium cellulosum</name>
    <dbReference type="NCBI Taxonomy" id="56"/>
    <lineage>
        <taxon>Bacteria</taxon>
        <taxon>Pseudomonadati</taxon>
        <taxon>Myxococcota</taxon>
        <taxon>Polyangia</taxon>
        <taxon>Polyangiales</taxon>
        <taxon>Polyangiaceae</taxon>
        <taxon>Sorangium</taxon>
    </lineage>
</organism>
<dbReference type="Proteomes" id="UP000075420">
    <property type="component" value="Unassembled WGS sequence"/>
</dbReference>
<evidence type="ECO:0000313" key="3">
    <source>
        <dbReference type="Proteomes" id="UP000075420"/>
    </source>
</evidence>
<reference evidence="2 3" key="1">
    <citation type="submission" date="2014-02" db="EMBL/GenBank/DDBJ databases">
        <title>The small core and large imbalanced accessory genome model reveals a collaborative survival strategy of Sorangium cellulosum strains in nature.</title>
        <authorList>
            <person name="Han K."/>
            <person name="Peng R."/>
            <person name="Blom J."/>
            <person name="Li Y.-Z."/>
        </authorList>
    </citation>
    <scope>NUCLEOTIDE SEQUENCE [LARGE SCALE GENOMIC DNA]</scope>
    <source>
        <strain evidence="2 3">So0157-25</strain>
    </source>
</reference>
<feature type="region of interest" description="Disordered" evidence="1">
    <location>
        <begin position="171"/>
        <end position="245"/>
    </location>
</feature>
<sequence length="245" mass="25394">MSQFAVSANDIDISGTSLDVPLPTDWLSAELADAAVTGRAPGHLSARLSRTGNEIVVRGRVKAPVATPCARCLSPAPLDIDAELSLLLRPAPKAEGHGQGGHRHRRDDAGRNGAAKADAKTKEPEYEFSAEEADVDTYDGETVVLDPFIREAILLEMPNFPLCSEACPGIGPAASREDREGGSSTLAGGAVEGDEAAPGLDPRLAPLSALRDKLGQKPGASGKRAQPASTSPASAGTSKKKTKKE</sequence>
<evidence type="ECO:0000313" key="2">
    <source>
        <dbReference type="EMBL" id="KYF50503.1"/>
    </source>
</evidence>
<gene>
    <name evidence="2" type="ORF">BE08_06940</name>
</gene>
<dbReference type="AlphaFoldDB" id="A0A150P480"/>
<feature type="compositionally biased region" description="Low complexity" evidence="1">
    <location>
        <begin position="227"/>
        <end position="237"/>
    </location>
</feature>